<protein>
    <recommendedName>
        <fullName evidence="2">SUZ-C domain-containing protein</fullName>
    </recommendedName>
</protein>
<dbReference type="AlphaFoldDB" id="A0A0D1YDB3"/>
<evidence type="ECO:0000256" key="1">
    <source>
        <dbReference type="SAM" id="MobiDB-lite"/>
    </source>
</evidence>
<evidence type="ECO:0000313" key="4">
    <source>
        <dbReference type="Proteomes" id="UP000053328"/>
    </source>
</evidence>
<gene>
    <name evidence="3" type="ORF">PV08_08133</name>
</gene>
<reference evidence="3 4" key="1">
    <citation type="submission" date="2015-01" db="EMBL/GenBank/DDBJ databases">
        <title>The Genome Sequence of Exophiala spinifera CBS89968.</title>
        <authorList>
            <consortium name="The Broad Institute Genomics Platform"/>
            <person name="Cuomo C."/>
            <person name="de Hoog S."/>
            <person name="Gorbushina A."/>
            <person name="Stielow B."/>
            <person name="Teixiera M."/>
            <person name="Abouelleil A."/>
            <person name="Chapman S.B."/>
            <person name="Priest M."/>
            <person name="Young S.K."/>
            <person name="Wortman J."/>
            <person name="Nusbaum C."/>
            <person name="Birren B."/>
        </authorList>
    </citation>
    <scope>NUCLEOTIDE SEQUENCE [LARGE SCALE GENOMIC DNA]</scope>
    <source>
        <strain evidence="3 4">CBS 89968</strain>
    </source>
</reference>
<feature type="compositionally biased region" description="Low complexity" evidence="1">
    <location>
        <begin position="227"/>
        <end position="239"/>
    </location>
</feature>
<dbReference type="EMBL" id="KN847497">
    <property type="protein sequence ID" value="KIW12946.1"/>
    <property type="molecule type" value="Genomic_DNA"/>
</dbReference>
<accession>A0A0D1YDB3</accession>
<dbReference type="STRING" id="91928.A0A0D1YDB3"/>
<organism evidence="3 4">
    <name type="scientific">Exophiala spinifera</name>
    <dbReference type="NCBI Taxonomy" id="91928"/>
    <lineage>
        <taxon>Eukaryota</taxon>
        <taxon>Fungi</taxon>
        <taxon>Dikarya</taxon>
        <taxon>Ascomycota</taxon>
        <taxon>Pezizomycotina</taxon>
        <taxon>Eurotiomycetes</taxon>
        <taxon>Chaetothyriomycetidae</taxon>
        <taxon>Chaetothyriales</taxon>
        <taxon>Herpotrichiellaceae</taxon>
        <taxon>Exophiala</taxon>
    </lineage>
</organism>
<feature type="compositionally biased region" description="Polar residues" evidence="1">
    <location>
        <begin position="178"/>
        <end position="208"/>
    </location>
</feature>
<feature type="compositionally biased region" description="Polar residues" evidence="1">
    <location>
        <begin position="113"/>
        <end position="127"/>
    </location>
</feature>
<name>A0A0D1YDB3_9EURO</name>
<evidence type="ECO:0000313" key="3">
    <source>
        <dbReference type="EMBL" id="KIW12946.1"/>
    </source>
</evidence>
<dbReference type="HOGENOM" id="CLU_060774_0_0_1"/>
<keyword evidence="4" id="KW-1185">Reference proteome</keyword>
<feature type="domain" description="SUZ-C" evidence="2">
    <location>
        <begin position="249"/>
        <end position="292"/>
    </location>
</feature>
<dbReference type="InterPro" id="IPR024642">
    <property type="entry name" value="SUZ-C"/>
</dbReference>
<feature type="compositionally biased region" description="Polar residues" evidence="1">
    <location>
        <begin position="302"/>
        <end position="313"/>
    </location>
</feature>
<dbReference type="VEuPathDB" id="FungiDB:PV08_08133"/>
<proteinExistence type="predicted"/>
<dbReference type="RefSeq" id="XP_016233162.1">
    <property type="nucleotide sequence ID" value="XM_016382459.1"/>
</dbReference>
<feature type="compositionally biased region" description="Low complexity" evidence="1">
    <location>
        <begin position="38"/>
        <end position="58"/>
    </location>
</feature>
<sequence length="313" mass="34117">MSKVPDAWEDEWSNGADVRFLARGGGHAHLEDTHADGQQQPTPAAEPAASKKASSKVSKAQRRAQQAEFNRQLWAEAEGPKETNYFLESRNVPPLRSEFKPPPILLSRKGPIIQSSRPPTSGLSELTLNDKAAESSEDEDEVKARELSLAERQAQAAKDREEKQRKYEERRLELFGPSSASNASHVNNKSGNSTPSSLTPPGSRSATPNRGRGKGGSGRRGGVNMNTRTQSRGSQQQQRDLYDPSYVPRPDSGYVQRRENGATPGVRTPEIHPIRAPRGPDGSGRGGFGFAQPHSGRGNDAFVQQNAYDTTNV</sequence>
<feature type="region of interest" description="Disordered" evidence="1">
    <location>
        <begin position="23"/>
        <end position="313"/>
    </location>
</feature>
<dbReference type="OrthoDB" id="5422283at2759"/>
<dbReference type="PROSITE" id="PS51938">
    <property type="entry name" value="SUZ_C"/>
    <property type="match status" value="1"/>
</dbReference>
<feature type="compositionally biased region" description="Basic and acidic residues" evidence="1">
    <location>
        <begin position="157"/>
        <end position="173"/>
    </location>
</feature>
<evidence type="ECO:0000259" key="2">
    <source>
        <dbReference type="PROSITE" id="PS51938"/>
    </source>
</evidence>
<dbReference type="GeneID" id="27335216"/>
<dbReference type="Proteomes" id="UP000053328">
    <property type="component" value="Unassembled WGS sequence"/>
</dbReference>